<gene>
    <name evidence="4" type="ORF">CRENPOLYSF1_150045</name>
</gene>
<feature type="transmembrane region" description="Helical" evidence="1">
    <location>
        <begin position="275"/>
        <end position="296"/>
    </location>
</feature>
<feature type="transmembrane region" description="Helical" evidence="1">
    <location>
        <begin position="206"/>
        <end position="225"/>
    </location>
</feature>
<accession>A0A1R4H2Y3</accession>
<sequence length="663" mass="75303">MMEKYSTNPLTTSPHYRPDIDGLRAVAVLLVVGFHAFPEWLKGGFIGVDIFFVISGFLISRIILTDITRQHFSFRTFYTKRIKRIFPALIVVLSACFGVGWFILLPDEFKELGKHIAGGAGFVANLVLWSESGYFDNQAELKPLLHLWSLGIEEQFYFVWPVVLIIATKKRYNLLWLMLAFILASFVFNIRSVHTDPISDFYSPFTRFWELMAGSLLAYLSVLPGQSHRPLSPTEGRGDKNNKRSYASLLKNTAAFIGGLCIAIAVFYLDKTKAFPGWWAILPVLGATLLIFAGTTAWFNKKLLAHPALVFIGLISFPLYLWHWPLLSFARIMVLGTPTLALRLSLVAASIFLAWLTYRIVEQPIRFGANTHHKTTGLCVLLTLLLAVGYSTQTANGFAFRMQDKVDYSEFFAGLNYTHSHHLVALEHHECNFYDIEKSTPRAEIDSRCYTPHSKNVVFLWGDSHMQHLNYGLTHNLPTDVSLLQAGASGCPPTTQRLNPDPLQTCNKANQFILEKIQQLKPKVVILAQQKNHENNDYDKTILHLKAAGVAHIILVGPVPQWQPFLYKIMLRQHWMDYPQRMNTHLDKAVLHTDTLLHAKYNNSKEVRYVSLINPLCDKHGCITYLNNDRKEGLITYDYGHFTLVASDFVAKTILMPVIRGFI</sequence>
<organism evidence="4 5">
    <name type="scientific">Crenothrix polyspora</name>
    <dbReference type="NCBI Taxonomy" id="360316"/>
    <lineage>
        <taxon>Bacteria</taxon>
        <taxon>Pseudomonadati</taxon>
        <taxon>Pseudomonadota</taxon>
        <taxon>Gammaproteobacteria</taxon>
        <taxon>Methylococcales</taxon>
        <taxon>Crenotrichaceae</taxon>
        <taxon>Crenothrix</taxon>
    </lineage>
</organism>
<name>A0A1R4H2Y3_9GAMM</name>
<feature type="domain" description="SGNH" evidence="3">
    <location>
        <begin position="447"/>
        <end position="653"/>
    </location>
</feature>
<evidence type="ECO:0000259" key="3">
    <source>
        <dbReference type="Pfam" id="PF19040"/>
    </source>
</evidence>
<dbReference type="Proteomes" id="UP000195667">
    <property type="component" value="Unassembled WGS sequence"/>
</dbReference>
<dbReference type="Pfam" id="PF19040">
    <property type="entry name" value="SGNH"/>
    <property type="match status" value="1"/>
</dbReference>
<keyword evidence="1" id="KW-0472">Membrane</keyword>
<keyword evidence="5" id="KW-1185">Reference proteome</keyword>
<keyword evidence="4" id="KW-0808">Transferase</keyword>
<feature type="transmembrane region" description="Helical" evidence="1">
    <location>
        <begin position="373"/>
        <end position="392"/>
    </location>
</feature>
<evidence type="ECO:0000259" key="2">
    <source>
        <dbReference type="Pfam" id="PF01757"/>
    </source>
</evidence>
<feature type="transmembrane region" description="Helical" evidence="1">
    <location>
        <begin position="85"/>
        <end position="104"/>
    </location>
</feature>
<dbReference type="Pfam" id="PF01757">
    <property type="entry name" value="Acyl_transf_3"/>
    <property type="match status" value="1"/>
</dbReference>
<feature type="transmembrane region" description="Helical" evidence="1">
    <location>
        <begin position="174"/>
        <end position="194"/>
    </location>
</feature>
<feature type="transmembrane region" description="Helical" evidence="1">
    <location>
        <begin position="342"/>
        <end position="361"/>
    </location>
</feature>
<keyword evidence="1" id="KW-1133">Transmembrane helix</keyword>
<dbReference type="AlphaFoldDB" id="A0A1R4H2Y3"/>
<feature type="transmembrane region" description="Helical" evidence="1">
    <location>
        <begin position="44"/>
        <end position="64"/>
    </location>
</feature>
<feature type="transmembrane region" description="Helical" evidence="1">
    <location>
        <begin position="145"/>
        <end position="167"/>
    </location>
</feature>
<proteinExistence type="predicted"/>
<dbReference type="PANTHER" id="PTHR23028">
    <property type="entry name" value="ACETYLTRANSFERASE"/>
    <property type="match status" value="1"/>
</dbReference>
<feature type="domain" description="Acyltransferase 3" evidence="2">
    <location>
        <begin position="19"/>
        <end position="359"/>
    </location>
</feature>
<dbReference type="GO" id="GO:0016020">
    <property type="term" value="C:membrane"/>
    <property type="evidence" value="ECO:0007669"/>
    <property type="project" value="TreeGrafter"/>
</dbReference>
<dbReference type="GO" id="GO:0016747">
    <property type="term" value="F:acyltransferase activity, transferring groups other than amino-acyl groups"/>
    <property type="evidence" value="ECO:0007669"/>
    <property type="project" value="InterPro"/>
</dbReference>
<protein>
    <submittedName>
        <fullName evidence="4">Acyltransferase 3</fullName>
    </submittedName>
</protein>
<feature type="transmembrane region" description="Helical" evidence="1">
    <location>
        <begin position="303"/>
        <end position="322"/>
    </location>
</feature>
<evidence type="ECO:0000313" key="5">
    <source>
        <dbReference type="Proteomes" id="UP000195667"/>
    </source>
</evidence>
<dbReference type="PANTHER" id="PTHR23028:SF53">
    <property type="entry name" value="ACYL_TRANSF_3 DOMAIN-CONTAINING PROTEIN"/>
    <property type="match status" value="1"/>
</dbReference>
<dbReference type="EMBL" id="FUKI01000057">
    <property type="protein sequence ID" value="SJM90584.1"/>
    <property type="molecule type" value="Genomic_DNA"/>
</dbReference>
<evidence type="ECO:0000256" key="1">
    <source>
        <dbReference type="SAM" id="Phobius"/>
    </source>
</evidence>
<feature type="transmembrane region" description="Helical" evidence="1">
    <location>
        <begin position="246"/>
        <end position="269"/>
    </location>
</feature>
<dbReference type="InterPro" id="IPR002656">
    <property type="entry name" value="Acyl_transf_3_dom"/>
</dbReference>
<evidence type="ECO:0000313" key="4">
    <source>
        <dbReference type="EMBL" id="SJM90584.1"/>
    </source>
</evidence>
<keyword evidence="4" id="KW-0012">Acyltransferase</keyword>
<dbReference type="OrthoDB" id="9767863at2"/>
<dbReference type="GO" id="GO:0009103">
    <property type="term" value="P:lipopolysaccharide biosynthetic process"/>
    <property type="evidence" value="ECO:0007669"/>
    <property type="project" value="TreeGrafter"/>
</dbReference>
<dbReference type="RefSeq" id="WP_087142596.1">
    <property type="nucleotide sequence ID" value="NZ_FUKI01000057.1"/>
</dbReference>
<keyword evidence="1" id="KW-0812">Transmembrane</keyword>
<dbReference type="InterPro" id="IPR043968">
    <property type="entry name" value="SGNH"/>
</dbReference>
<dbReference type="InterPro" id="IPR050879">
    <property type="entry name" value="Acyltransferase_3"/>
</dbReference>
<reference evidence="5" key="1">
    <citation type="submission" date="2017-02" db="EMBL/GenBank/DDBJ databases">
        <authorList>
            <person name="Daims H."/>
        </authorList>
    </citation>
    <scope>NUCLEOTIDE SEQUENCE [LARGE SCALE GENOMIC DNA]</scope>
</reference>